<dbReference type="RefSeq" id="WP_067677759.1">
    <property type="nucleotide sequence ID" value="NZ_CP016591.1"/>
</dbReference>
<feature type="region of interest" description="Disordered" evidence="1">
    <location>
        <begin position="57"/>
        <end position="96"/>
    </location>
</feature>
<feature type="region of interest" description="Disordered" evidence="1">
    <location>
        <begin position="113"/>
        <end position="147"/>
    </location>
</feature>
<proteinExistence type="predicted"/>
<dbReference type="EMBL" id="CP016591">
    <property type="protein sequence ID" value="ANY19919.1"/>
    <property type="molecule type" value="Genomic_DNA"/>
</dbReference>
<dbReference type="STRING" id="692370.A6F68_01403"/>
<feature type="compositionally biased region" description="Low complexity" evidence="1">
    <location>
        <begin position="132"/>
        <end position="141"/>
    </location>
</feature>
<keyword evidence="3" id="KW-1185">Reference proteome</keyword>
<gene>
    <name evidence="2" type="ORF">A6F68_01403</name>
</gene>
<evidence type="ECO:0000313" key="3">
    <source>
        <dbReference type="Proteomes" id="UP000092932"/>
    </source>
</evidence>
<sequence length="366" mass="38239">MSYGITPQRRRGQPLAMLAVLFAAWIGARAAFWQAPDAIDPARPEARTFAHVKKTAAPLTEAIRSGPSAEGTDDRPAADNPGLPAGRGARPVRVGDSVNRAQDWTAPTAIVRIDVNDDPPPRSPGGFPIQVASGGSSPSAPADRRATGRRWRVDGWYAWRSGGSRTGLANGRPAAAAYGGTQGGLVARRSLASRSGGLDAYLRMTHAPEGIAQSDFAVGLGARPLARIPVRLQAEARATRAGGRTELRPAAALVTELAPLALPFETKVETYVQAGWVGGDFATGFVDGQARLDRAIVQLGAAEVRMGAGVWGGAQRLASRLDVGPGLTLDMRESGVPARISIDYRFQVAGTARPGDGLALTLSTGF</sequence>
<dbReference type="OrthoDB" id="7427399at2"/>
<reference evidence="2 3" key="1">
    <citation type="submission" date="2016-07" db="EMBL/GenBank/DDBJ databases">
        <title>Complete genome sequence of Altererythrobacter dongtanensis KCTC 22672, a type strain with esterase isolated from tidal flat.</title>
        <authorList>
            <person name="Cheng H."/>
            <person name="Wu Y.-H."/>
            <person name="Zhou P."/>
            <person name="Huo Y.-Y."/>
            <person name="Wang C.-S."/>
            <person name="Xu X.-W."/>
        </authorList>
    </citation>
    <scope>NUCLEOTIDE SEQUENCE [LARGE SCALE GENOMIC DNA]</scope>
    <source>
        <strain evidence="2 3">KCTC 22672</strain>
    </source>
</reference>
<accession>A0A1B2ACN9</accession>
<name>A0A1B2ACN9_9SPHN</name>
<dbReference type="AlphaFoldDB" id="A0A1B2ACN9"/>
<organism evidence="2 3">
    <name type="scientific">Tsuneonella dongtanensis</name>
    <dbReference type="NCBI Taxonomy" id="692370"/>
    <lineage>
        <taxon>Bacteria</taxon>
        <taxon>Pseudomonadati</taxon>
        <taxon>Pseudomonadota</taxon>
        <taxon>Alphaproteobacteria</taxon>
        <taxon>Sphingomonadales</taxon>
        <taxon>Erythrobacteraceae</taxon>
        <taxon>Tsuneonella</taxon>
    </lineage>
</organism>
<protein>
    <submittedName>
        <fullName evidence="2">Uncharacterized protein</fullName>
    </submittedName>
</protein>
<dbReference type="Proteomes" id="UP000092932">
    <property type="component" value="Chromosome"/>
</dbReference>
<evidence type="ECO:0000313" key="2">
    <source>
        <dbReference type="EMBL" id="ANY19919.1"/>
    </source>
</evidence>
<dbReference type="KEGG" id="ado:A6F68_01403"/>
<evidence type="ECO:0000256" key="1">
    <source>
        <dbReference type="SAM" id="MobiDB-lite"/>
    </source>
</evidence>